<evidence type="ECO:0000313" key="2">
    <source>
        <dbReference type="EMBL" id="KIY45483.1"/>
    </source>
</evidence>
<evidence type="ECO:0000256" key="1">
    <source>
        <dbReference type="SAM" id="MobiDB-lite"/>
    </source>
</evidence>
<keyword evidence="3" id="KW-1185">Reference proteome</keyword>
<evidence type="ECO:0000313" key="3">
    <source>
        <dbReference type="Proteomes" id="UP000054144"/>
    </source>
</evidence>
<dbReference type="EMBL" id="KN882048">
    <property type="protein sequence ID" value="KIY45483.1"/>
    <property type="molecule type" value="Genomic_DNA"/>
</dbReference>
<feature type="region of interest" description="Disordered" evidence="1">
    <location>
        <begin position="40"/>
        <end position="69"/>
    </location>
</feature>
<name>A0A0D7A3V7_9AGAR</name>
<gene>
    <name evidence="2" type="ORF">FISHEDRAFT_76662</name>
</gene>
<dbReference type="OrthoDB" id="3362817at2759"/>
<protein>
    <submittedName>
        <fullName evidence="2">Uncharacterized protein</fullName>
    </submittedName>
</protein>
<accession>A0A0D7A3V7</accession>
<proteinExistence type="predicted"/>
<reference evidence="2 3" key="1">
    <citation type="journal article" date="2015" name="Fungal Genet. Biol.">
        <title>Evolution of novel wood decay mechanisms in Agaricales revealed by the genome sequences of Fistulina hepatica and Cylindrobasidium torrendii.</title>
        <authorList>
            <person name="Floudas D."/>
            <person name="Held B.W."/>
            <person name="Riley R."/>
            <person name="Nagy L.G."/>
            <person name="Koehler G."/>
            <person name="Ransdell A.S."/>
            <person name="Younus H."/>
            <person name="Chow J."/>
            <person name="Chiniquy J."/>
            <person name="Lipzen A."/>
            <person name="Tritt A."/>
            <person name="Sun H."/>
            <person name="Haridas S."/>
            <person name="LaButti K."/>
            <person name="Ohm R.A."/>
            <person name="Kues U."/>
            <person name="Blanchette R.A."/>
            <person name="Grigoriev I.V."/>
            <person name="Minto R.E."/>
            <person name="Hibbett D.S."/>
        </authorList>
    </citation>
    <scope>NUCLEOTIDE SEQUENCE [LARGE SCALE GENOMIC DNA]</scope>
    <source>
        <strain evidence="2 3">ATCC 64428</strain>
    </source>
</reference>
<feature type="compositionally biased region" description="Low complexity" evidence="1">
    <location>
        <begin position="46"/>
        <end position="56"/>
    </location>
</feature>
<dbReference type="Proteomes" id="UP000054144">
    <property type="component" value="Unassembled WGS sequence"/>
</dbReference>
<dbReference type="AlphaFoldDB" id="A0A0D7A3V7"/>
<sequence length="794" mass="88676">MSGSVLRRSLGRLRCANLNARKRQAYITSTAAAVQHVRQNHHDASAEASTSVAAELETPKGGKMASGTSIRRKKKAAVKSELVVDPDDATYKAELKTLLSANSVVKHLQAIASARETSFHDIESIVPQRSSPPGSDKYVEEYNNFLDKLLRSFSRKQLYRYSKQQKLPARSNTKKPDLCMYLMEKQWGWPSLSEIQRRQRDRSEILSRKFIMTAPEAFLLLGQDGSNLLDLSMKYNVHVRFEANPVSMTVEGVKVSLDALEEELHSFKKDVVQEVFQLPTQRETRSDLLRRISRMTTALAESIGPGEIRFTYVRGDNSVCRAKRLATRASCETENKVDTPLLAYRPAPPAQLKHLTAPSLYSEDHALYPFLPSRALPWTVTAGGAFRVRRVGAWLSLNTSEDILSTGGLAGMRGENISSNDQHHDLLEVLSPSSRPAPFGTTRSIVASTGHVIFVTPFTGGKSSLLPPLKGSWPLKRILVWARDLKQHHLFNGSAPATFIQPLPGQQQLLHRLVYYALPSVSEEHQEAYSVERLPQREFLEVEIELTLSKTSTSTPFDDDAVTDIEPRSLVPPINTGGSEVFSENILAEKSEVPHGNETTDSFEPLADEGQILDEPTASQVPQHSFPVVCIAGTERVLDLMMPNRPMDLRFTVTDTKRVSHEEQPQLIQKYLANLKSFLLETSNLTQPHTPVMVEYQGMPYVLYSSLNVRQRTDISNGVKVVSEIALDLEGSEKSTLCKAFCNNTSSDAEWTSFLQRCDRITSEPRAGPDIDRVRLPRLGGEFDKEQKKLWATG</sequence>
<feature type="region of interest" description="Disordered" evidence="1">
    <location>
        <begin position="555"/>
        <end position="574"/>
    </location>
</feature>
<organism evidence="2 3">
    <name type="scientific">Fistulina hepatica ATCC 64428</name>
    <dbReference type="NCBI Taxonomy" id="1128425"/>
    <lineage>
        <taxon>Eukaryota</taxon>
        <taxon>Fungi</taxon>
        <taxon>Dikarya</taxon>
        <taxon>Basidiomycota</taxon>
        <taxon>Agaricomycotina</taxon>
        <taxon>Agaricomycetes</taxon>
        <taxon>Agaricomycetidae</taxon>
        <taxon>Agaricales</taxon>
        <taxon>Fistulinaceae</taxon>
        <taxon>Fistulina</taxon>
    </lineage>
</organism>